<gene>
    <name evidence="2" type="ORF">CBYS24578_00003736</name>
</gene>
<evidence type="ECO:0000313" key="2">
    <source>
        <dbReference type="EMBL" id="CAG9995569.1"/>
    </source>
</evidence>
<evidence type="ECO:0000256" key="1">
    <source>
        <dbReference type="SAM" id="MobiDB-lite"/>
    </source>
</evidence>
<comment type="caution">
    <text evidence="2">The sequence shown here is derived from an EMBL/GenBank/DDBJ whole genome shotgun (WGS) entry which is preliminary data.</text>
</comment>
<feature type="compositionally biased region" description="Basic and acidic residues" evidence="1">
    <location>
        <begin position="171"/>
        <end position="182"/>
    </location>
</feature>
<dbReference type="AlphaFoldDB" id="A0A9N9UQ39"/>
<feature type="region of interest" description="Disordered" evidence="1">
    <location>
        <begin position="162"/>
        <end position="191"/>
    </location>
</feature>
<name>A0A9N9UQ39_9HYPO</name>
<dbReference type="Proteomes" id="UP000754883">
    <property type="component" value="Unassembled WGS sequence"/>
</dbReference>
<protein>
    <submittedName>
        <fullName evidence="2">Uncharacterized protein</fullName>
    </submittedName>
</protein>
<evidence type="ECO:0000313" key="3">
    <source>
        <dbReference type="Proteomes" id="UP000754883"/>
    </source>
</evidence>
<reference evidence="2" key="1">
    <citation type="submission" date="2021-10" db="EMBL/GenBank/DDBJ databases">
        <authorList>
            <person name="Piombo E."/>
        </authorList>
    </citation>
    <scope>NUCLEOTIDE SEQUENCE</scope>
</reference>
<accession>A0A9N9UQ39</accession>
<organism evidence="2 3">
    <name type="scientific">Clonostachys byssicola</name>
    <dbReference type="NCBI Taxonomy" id="160290"/>
    <lineage>
        <taxon>Eukaryota</taxon>
        <taxon>Fungi</taxon>
        <taxon>Dikarya</taxon>
        <taxon>Ascomycota</taxon>
        <taxon>Pezizomycotina</taxon>
        <taxon>Sordariomycetes</taxon>
        <taxon>Hypocreomycetidae</taxon>
        <taxon>Hypocreales</taxon>
        <taxon>Bionectriaceae</taxon>
        <taxon>Clonostachys</taxon>
    </lineage>
</organism>
<dbReference type="OrthoDB" id="5138431at2759"/>
<dbReference type="EMBL" id="CABFNO020001536">
    <property type="protein sequence ID" value="CAG9995569.1"/>
    <property type="molecule type" value="Genomic_DNA"/>
</dbReference>
<keyword evidence="3" id="KW-1185">Reference proteome</keyword>
<sequence>MDSNSDHFPDSVESKSKFQLGYEAFRLSEGIKQRIKEHGDEMRRIAAAEDSRKREVELIREEIFQNENGITDSSNSPEQCKERIRKSFKSGRKFERLLREKKSAKAEEAVANNELIDGIIGVLGPHLVRERLESFAARQREASKSTVQEINRGIKRSIEDSVNMASHKSPRFAEETPSKPTEESTLIVVPE</sequence>
<proteinExistence type="predicted"/>